<feature type="domain" description="HAT C-terminal dimerisation" evidence="1">
    <location>
        <begin position="81"/>
        <end position="161"/>
    </location>
</feature>
<comment type="caution">
    <text evidence="2">The sequence shown here is derived from an EMBL/GenBank/DDBJ whole genome shotgun (WGS) entry which is preliminary data.</text>
</comment>
<evidence type="ECO:0000259" key="1">
    <source>
        <dbReference type="Pfam" id="PF05699"/>
    </source>
</evidence>
<accession>A0AAV0XAY5</accession>
<sequence length="161" mass="18942">MGLTDLKLIQECKTRWNSAYHMMERILKLKEPVLSTLAITNYRRTSNYFYCTNSTSIWKQFDEQVSSVLGQNNPSVASIVELDKYLSENLLNRQLHPLKWWSERKLLYPRLFEMVKRRLCVPATSVSSERVFSKAGMILNSKRTRLTTEKVEKIIFIQSNM</sequence>
<evidence type="ECO:0000313" key="2">
    <source>
        <dbReference type="EMBL" id="CAI6365689.1"/>
    </source>
</evidence>
<gene>
    <name evidence="2" type="ORF">MEUPH1_LOCUS20374</name>
</gene>
<proteinExistence type="predicted"/>
<evidence type="ECO:0000313" key="3">
    <source>
        <dbReference type="Proteomes" id="UP001160148"/>
    </source>
</evidence>
<dbReference type="InterPro" id="IPR012337">
    <property type="entry name" value="RNaseH-like_sf"/>
</dbReference>
<dbReference type="EMBL" id="CARXXK010000004">
    <property type="protein sequence ID" value="CAI6365689.1"/>
    <property type="molecule type" value="Genomic_DNA"/>
</dbReference>
<dbReference type="Pfam" id="PF05699">
    <property type="entry name" value="Dimer_Tnp_hAT"/>
    <property type="match status" value="1"/>
</dbReference>
<dbReference type="Proteomes" id="UP001160148">
    <property type="component" value="Unassembled WGS sequence"/>
</dbReference>
<keyword evidence="3" id="KW-1185">Reference proteome</keyword>
<name>A0AAV0XAY5_9HEMI</name>
<dbReference type="AlphaFoldDB" id="A0AAV0XAY5"/>
<reference evidence="2 3" key="1">
    <citation type="submission" date="2023-01" db="EMBL/GenBank/DDBJ databases">
        <authorList>
            <person name="Whitehead M."/>
        </authorList>
    </citation>
    <scope>NUCLEOTIDE SEQUENCE [LARGE SCALE GENOMIC DNA]</scope>
</reference>
<dbReference type="PANTHER" id="PTHR47611:SF3">
    <property type="entry name" value="HAT C-TERMINAL DIMERISATION DOMAIN-CONTAINING PROTEIN"/>
    <property type="match status" value="1"/>
</dbReference>
<dbReference type="SUPFAM" id="SSF53098">
    <property type="entry name" value="Ribonuclease H-like"/>
    <property type="match status" value="1"/>
</dbReference>
<dbReference type="PANTHER" id="PTHR47611">
    <property type="entry name" value="HAT DIMERISATION DOMAIN, C-TERMINAL"/>
    <property type="match status" value="1"/>
</dbReference>
<organism evidence="2 3">
    <name type="scientific">Macrosiphum euphorbiae</name>
    <name type="common">potato aphid</name>
    <dbReference type="NCBI Taxonomy" id="13131"/>
    <lineage>
        <taxon>Eukaryota</taxon>
        <taxon>Metazoa</taxon>
        <taxon>Ecdysozoa</taxon>
        <taxon>Arthropoda</taxon>
        <taxon>Hexapoda</taxon>
        <taxon>Insecta</taxon>
        <taxon>Pterygota</taxon>
        <taxon>Neoptera</taxon>
        <taxon>Paraneoptera</taxon>
        <taxon>Hemiptera</taxon>
        <taxon>Sternorrhyncha</taxon>
        <taxon>Aphidomorpha</taxon>
        <taxon>Aphidoidea</taxon>
        <taxon>Aphididae</taxon>
        <taxon>Macrosiphini</taxon>
        <taxon>Macrosiphum</taxon>
    </lineage>
</organism>
<dbReference type="InterPro" id="IPR008906">
    <property type="entry name" value="HATC_C_dom"/>
</dbReference>
<protein>
    <recommendedName>
        <fullName evidence="1">HAT C-terminal dimerisation domain-containing protein</fullName>
    </recommendedName>
</protein>
<dbReference type="GO" id="GO:0046983">
    <property type="term" value="F:protein dimerization activity"/>
    <property type="evidence" value="ECO:0007669"/>
    <property type="project" value="InterPro"/>
</dbReference>